<dbReference type="PANTHER" id="PTHR37422:SF13">
    <property type="entry name" value="LIPOPOLYSACCHARIDE BIOSYNTHESIS PROTEIN PA4999-RELATED"/>
    <property type="match status" value="1"/>
</dbReference>
<feature type="transmembrane region" description="Helical" evidence="5">
    <location>
        <begin position="178"/>
        <end position="209"/>
    </location>
</feature>
<dbReference type="Proteomes" id="UP001319861">
    <property type="component" value="Chromosome"/>
</dbReference>
<sequence length="383" mass="40855">MSVAARRSVRALTVPGLLVILIAGGLMLDGAKIPGVPFPANSLCAGVLVVVALFKAPPALDKPRWFAPAVVLLIIWLVMASVFDAGGLSIDIRRTFSVSLWAALAIAVGSGRIPQRLIAYGLAVGVVVGTLWGLATIRGSGYAGRLTGVFGDPNTAGLLILTFTCLALPFMHTRRTRWLLAIVALVGVYCTLSRTTFLAAACVIAWVLVGRRISRWFGGAAVIAIVWWATTFAGDGLSADQFQSRAGSDDLRQKIMDASQIAAGQNPWLGHGLGTAHVQVGADTFFFHSSYLSMRQEGGWPAMIIFLIVLIGLFLALTHLPPQRRNVWIEASFIGIAICATNLGEVFLRIPTAAALGFAVWHLGTQRREMAIERKATTRVGSA</sequence>
<feature type="transmembrane region" description="Helical" evidence="5">
    <location>
        <begin position="332"/>
        <end position="361"/>
    </location>
</feature>
<keyword evidence="4 5" id="KW-0472">Membrane</keyword>
<evidence type="ECO:0000256" key="4">
    <source>
        <dbReference type="ARBA" id="ARBA00023136"/>
    </source>
</evidence>
<feature type="transmembrane region" description="Helical" evidence="5">
    <location>
        <begin position="155"/>
        <end position="171"/>
    </location>
</feature>
<keyword evidence="2 5" id="KW-0812">Transmembrane</keyword>
<evidence type="ECO:0000313" key="7">
    <source>
        <dbReference type="EMBL" id="BCT77058.1"/>
    </source>
</evidence>
<feature type="transmembrane region" description="Helical" evidence="5">
    <location>
        <begin position="215"/>
        <end position="234"/>
    </location>
</feature>
<reference evidence="7 8" key="1">
    <citation type="journal article" date="2021" name="J. Biosci. Bioeng.">
        <title>Identification and characterization of a chc gene cluster responsible for the aromatization pathway of cyclohexanecarboxylate degradation in Sinomonas cyclohexanicum ATCC 51369.</title>
        <authorList>
            <person name="Yamamoto T."/>
            <person name="Hasegawa Y."/>
            <person name="Lau P.C.K."/>
            <person name="Iwaki H."/>
        </authorList>
    </citation>
    <scope>NUCLEOTIDE SEQUENCE [LARGE SCALE GENOMIC DNA]</scope>
    <source>
        <strain evidence="7 8">ATCC 51369</strain>
    </source>
</reference>
<evidence type="ECO:0000256" key="5">
    <source>
        <dbReference type="SAM" id="Phobius"/>
    </source>
</evidence>
<feature type="transmembrane region" description="Helical" evidence="5">
    <location>
        <begin position="12"/>
        <end position="30"/>
    </location>
</feature>
<evidence type="ECO:0000256" key="3">
    <source>
        <dbReference type="ARBA" id="ARBA00022989"/>
    </source>
</evidence>
<evidence type="ECO:0000313" key="8">
    <source>
        <dbReference type="Proteomes" id="UP001319861"/>
    </source>
</evidence>
<name>A0ABN6FK12_SINCY</name>
<proteinExistence type="predicted"/>
<comment type="subcellular location">
    <subcellularLocation>
        <location evidence="1">Membrane</location>
        <topology evidence="1">Multi-pass membrane protein</topology>
    </subcellularLocation>
</comment>
<dbReference type="EMBL" id="AP024525">
    <property type="protein sequence ID" value="BCT77058.1"/>
    <property type="molecule type" value="Genomic_DNA"/>
</dbReference>
<dbReference type="PANTHER" id="PTHR37422">
    <property type="entry name" value="TEICHURONIC ACID BIOSYNTHESIS PROTEIN TUAE"/>
    <property type="match status" value="1"/>
</dbReference>
<accession>A0ABN6FK12</accession>
<dbReference type="Pfam" id="PF04932">
    <property type="entry name" value="Wzy_C"/>
    <property type="match status" value="1"/>
</dbReference>
<evidence type="ECO:0000256" key="1">
    <source>
        <dbReference type="ARBA" id="ARBA00004141"/>
    </source>
</evidence>
<dbReference type="InterPro" id="IPR051533">
    <property type="entry name" value="WaaL-like"/>
</dbReference>
<dbReference type="RefSeq" id="WP_229229806.1">
    <property type="nucleotide sequence ID" value="NZ_AP024525.1"/>
</dbReference>
<feature type="transmembrane region" description="Helical" evidence="5">
    <location>
        <begin position="36"/>
        <end position="54"/>
    </location>
</feature>
<feature type="transmembrane region" description="Helical" evidence="5">
    <location>
        <begin position="117"/>
        <end position="135"/>
    </location>
</feature>
<gene>
    <name evidence="7" type="ORF">SCMU_29000</name>
</gene>
<feature type="transmembrane region" description="Helical" evidence="5">
    <location>
        <begin position="66"/>
        <end position="86"/>
    </location>
</feature>
<feature type="domain" description="O-antigen ligase-related" evidence="6">
    <location>
        <begin position="180"/>
        <end position="307"/>
    </location>
</feature>
<dbReference type="InterPro" id="IPR007016">
    <property type="entry name" value="O-antigen_ligase-rel_domated"/>
</dbReference>
<keyword evidence="8" id="KW-1185">Reference proteome</keyword>
<keyword evidence="3 5" id="KW-1133">Transmembrane helix</keyword>
<feature type="transmembrane region" description="Helical" evidence="5">
    <location>
        <begin position="300"/>
        <end position="320"/>
    </location>
</feature>
<evidence type="ECO:0000256" key="2">
    <source>
        <dbReference type="ARBA" id="ARBA00022692"/>
    </source>
</evidence>
<protein>
    <recommendedName>
        <fullName evidence="6">O-antigen ligase-related domain-containing protein</fullName>
    </recommendedName>
</protein>
<evidence type="ECO:0000259" key="6">
    <source>
        <dbReference type="Pfam" id="PF04932"/>
    </source>
</evidence>
<organism evidence="7 8">
    <name type="scientific">Sinomonas cyclohexanicum</name>
    <name type="common">Corynebacterium cyclohexanicum</name>
    <dbReference type="NCBI Taxonomy" id="322009"/>
    <lineage>
        <taxon>Bacteria</taxon>
        <taxon>Bacillati</taxon>
        <taxon>Actinomycetota</taxon>
        <taxon>Actinomycetes</taxon>
        <taxon>Micrococcales</taxon>
        <taxon>Micrococcaceae</taxon>
        <taxon>Sinomonas</taxon>
    </lineage>
</organism>